<feature type="transmembrane region" description="Helical" evidence="2">
    <location>
        <begin position="125"/>
        <end position="144"/>
    </location>
</feature>
<feature type="region of interest" description="Disordered" evidence="1">
    <location>
        <begin position="1"/>
        <end position="56"/>
    </location>
</feature>
<dbReference type="NCBIfam" id="NF041646">
    <property type="entry name" value="VC0807_fam"/>
    <property type="match status" value="1"/>
</dbReference>
<feature type="compositionally biased region" description="Polar residues" evidence="1">
    <location>
        <begin position="34"/>
        <end position="44"/>
    </location>
</feature>
<organism evidence="3 4">
    <name type="scientific">Circinella minor</name>
    <dbReference type="NCBI Taxonomy" id="1195481"/>
    <lineage>
        <taxon>Eukaryota</taxon>
        <taxon>Fungi</taxon>
        <taxon>Fungi incertae sedis</taxon>
        <taxon>Mucoromycota</taxon>
        <taxon>Mucoromycotina</taxon>
        <taxon>Mucoromycetes</taxon>
        <taxon>Mucorales</taxon>
        <taxon>Lichtheimiaceae</taxon>
        <taxon>Circinella</taxon>
    </lineage>
</organism>
<accession>A0A8H7S063</accession>
<feature type="compositionally biased region" description="Polar residues" evidence="1">
    <location>
        <begin position="1"/>
        <end position="15"/>
    </location>
</feature>
<keyword evidence="2" id="KW-0472">Membrane</keyword>
<name>A0A8H7S063_9FUNG</name>
<dbReference type="Proteomes" id="UP000646827">
    <property type="component" value="Unassembled WGS sequence"/>
</dbReference>
<sequence>MSFFKNNKTTTTDPITSAKKMTINHSGENRSTKQDGTTATYNNADNKEENPSRLVPGGKIPNQGKVMVRQFASLLVMLTIQVGIPLALYYGLRNKIGVVYALVISGIPPFLFVIVEFIRSRKIDILGCIIGGSFIISGAVSIASGDERAALIRDSAVAAIVGFFFLLSLIPLTTKWLVIRPLTFIMGQQMFSHVNYQWIDREGNPQQQNIMAWQWEHIRYFRWSMRIQSALWSFVLIMQLVACVLFVEATDMSVDDIVKYNNIITSAYTPIMITISIAAAIYGRSFEKCIGKLWVEENDFTDKFKYQQEQDDEGSEETQQVDGQQQYKIQNNGDDTRDEEQQRRVTNMV</sequence>
<evidence type="ECO:0000313" key="4">
    <source>
        <dbReference type="Proteomes" id="UP000646827"/>
    </source>
</evidence>
<feature type="transmembrane region" description="Helical" evidence="2">
    <location>
        <begin position="71"/>
        <end position="92"/>
    </location>
</feature>
<gene>
    <name evidence="3" type="ORF">INT45_006148</name>
</gene>
<feature type="transmembrane region" description="Helical" evidence="2">
    <location>
        <begin position="98"/>
        <end position="118"/>
    </location>
</feature>
<dbReference type="OrthoDB" id="10043543at2759"/>
<protein>
    <submittedName>
        <fullName evidence="3">Uncharacterized protein</fullName>
    </submittedName>
</protein>
<keyword evidence="4" id="KW-1185">Reference proteome</keyword>
<feature type="region of interest" description="Disordered" evidence="1">
    <location>
        <begin position="308"/>
        <end position="349"/>
    </location>
</feature>
<dbReference type="AlphaFoldDB" id="A0A8H7S063"/>
<proteinExistence type="predicted"/>
<feature type="transmembrane region" description="Helical" evidence="2">
    <location>
        <begin position="156"/>
        <end position="178"/>
    </location>
</feature>
<keyword evidence="2" id="KW-1133">Transmembrane helix</keyword>
<comment type="caution">
    <text evidence="3">The sequence shown here is derived from an EMBL/GenBank/DDBJ whole genome shotgun (WGS) entry which is preliminary data.</text>
</comment>
<evidence type="ECO:0000256" key="1">
    <source>
        <dbReference type="SAM" id="MobiDB-lite"/>
    </source>
</evidence>
<feature type="transmembrane region" description="Helical" evidence="2">
    <location>
        <begin position="229"/>
        <end position="247"/>
    </location>
</feature>
<feature type="compositionally biased region" description="Polar residues" evidence="1">
    <location>
        <begin position="317"/>
        <end position="333"/>
    </location>
</feature>
<evidence type="ECO:0000313" key="3">
    <source>
        <dbReference type="EMBL" id="KAG2220120.1"/>
    </source>
</evidence>
<feature type="transmembrane region" description="Helical" evidence="2">
    <location>
        <begin position="267"/>
        <end position="283"/>
    </location>
</feature>
<dbReference type="EMBL" id="JAEPRB010000151">
    <property type="protein sequence ID" value="KAG2220120.1"/>
    <property type="molecule type" value="Genomic_DNA"/>
</dbReference>
<evidence type="ECO:0000256" key="2">
    <source>
        <dbReference type="SAM" id="Phobius"/>
    </source>
</evidence>
<reference evidence="3 4" key="1">
    <citation type="submission" date="2020-12" db="EMBL/GenBank/DDBJ databases">
        <title>Metabolic potential, ecology and presence of endohyphal bacteria is reflected in genomic diversity of Mucoromycotina.</title>
        <authorList>
            <person name="Muszewska A."/>
            <person name="Okrasinska A."/>
            <person name="Steczkiewicz K."/>
            <person name="Drgas O."/>
            <person name="Orlowska M."/>
            <person name="Perlinska-Lenart U."/>
            <person name="Aleksandrzak-Piekarczyk T."/>
            <person name="Szatraj K."/>
            <person name="Zielenkiewicz U."/>
            <person name="Pilsyk S."/>
            <person name="Malc E."/>
            <person name="Mieczkowski P."/>
            <person name="Kruszewska J.S."/>
            <person name="Biernat P."/>
            <person name="Pawlowska J."/>
        </authorList>
    </citation>
    <scope>NUCLEOTIDE SEQUENCE [LARGE SCALE GENOMIC DNA]</scope>
    <source>
        <strain evidence="3 4">CBS 142.35</strain>
    </source>
</reference>
<keyword evidence="2" id="KW-0812">Transmembrane</keyword>